<name>A0A455SDG3_9CHLR</name>
<proteinExistence type="predicted"/>
<organism evidence="2">
    <name type="scientific">Thermosporothrix sp. COM3</name>
    <dbReference type="NCBI Taxonomy" id="2490863"/>
    <lineage>
        <taxon>Bacteria</taxon>
        <taxon>Bacillati</taxon>
        <taxon>Chloroflexota</taxon>
        <taxon>Ktedonobacteria</taxon>
        <taxon>Ktedonobacterales</taxon>
        <taxon>Thermosporotrichaceae</taxon>
        <taxon>Thermosporothrix</taxon>
    </lineage>
</organism>
<keyword evidence="2" id="KW-0808">Transferase</keyword>
<dbReference type="Gene3D" id="3.40.50.150">
    <property type="entry name" value="Vaccinia Virus protein VP39"/>
    <property type="match status" value="1"/>
</dbReference>
<dbReference type="InterPro" id="IPR041698">
    <property type="entry name" value="Methyltransf_25"/>
</dbReference>
<reference evidence="2" key="1">
    <citation type="submission" date="2018-12" db="EMBL/GenBank/DDBJ databases">
        <title>Novel natural products biosynthetic potential of the class Ktedonobacteria.</title>
        <authorList>
            <person name="Zheng Y."/>
            <person name="Saitou A."/>
            <person name="Wang C.M."/>
            <person name="Toyoda A."/>
            <person name="Minakuchi Y."/>
            <person name="Sekiguchi Y."/>
            <person name="Ueda K."/>
            <person name="Takano H."/>
            <person name="Sakai Y."/>
            <person name="Yokota A."/>
            <person name="Yabe S."/>
        </authorList>
    </citation>
    <scope>NUCLEOTIDE SEQUENCE</scope>
    <source>
        <strain evidence="2">COM3</strain>
    </source>
</reference>
<dbReference type="SUPFAM" id="SSF53335">
    <property type="entry name" value="S-adenosyl-L-methionine-dependent methyltransferases"/>
    <property type="match status" value="1"/>
</dbReference>
<dbReference type="PANTHER" id="PTHR44068:SF11">
    <property type="entry name" value="GERANYL DIPHOSPHATE 2-C-METHYLTRANSFERASE"/>
    <property type="match status" value="1"/>
</dbReference>
<dbReference type="InterPro" id="IPR050447">
    <property type="entry name" value="Erg6_SMT_methyltransf"/>
</dbReference>
<sequence>MTTNIYSSLWFQLFMPLQNEEWTRKDVAFLARQLPLPRYKRVLDLCCGYGRHALLLADYGYTVTGLDRDRDAIAEARRRARKAGKDIQYVQGDMRELEALSGEFDAVINMWQSFCYFDEETNRHILRQIYRKLVPAGRFVIDMYNRTYYEGHHGTKRQDINGFVVETSVYLEGNRLHSVVQYADESGIQGSDHFEFQMFTAEEFSELAASCGFTTRLVCSFSDENIAPTAEHPRMQLVLEKS</sequence>
<protein>
    <submittedName>
        <fullName evidence="2">Methyltransferase type 11</fullName>
    </submittedName>
</protein>
<feature type="domain" description="Methyltransferase" evidence="1">
    <location>
        <begin position="42"/>
        <end position="137"/>
    </location>
</feature>
<dbReference type="AlphaFoldDB" id="A0A455SDG3"/>
<evidence type="ECO:0000313" key="2">
    <source>
        <dbReference type="EMBL" id="BBH85806.1"/>
    </source>
</evidence>
<dbReference type="GO" id="GO:0032259">
    <property type="term" value="P:methylation"/>
    <property type="evidence" value="ECO:0007669"/>
    <property type="project" value="UniProtKB-KW"/>
</dbReference>
<dbReference type="InterPro" id="IPR029063">
    <property type="entry name" value="SAM-dependent_MTases_sf"/>
</dbReference>
<dbReference type="Pfam" id="PF13649">
    <property type="entry name" value="Methyltransf_25"/>
    <property type="match status" value="1"/>
</dbReference>
<gene>
    <name evidence="2" type="ORF">KTC_05570</name>
</gene>
<dbReference type="GO" id="GO:0008168">
    <property type="term" value="F:methyltransferase activity"/>
    <property type="evidence" value="ECO:0007669"/>
    <property type="project" value="UniProtKB-KW"/>
</dbReference>
<keyword evidence="2" id="KW-0489">Methyltransferase</keyword>
<accession>A0A455SDG3</accession>
<evidence type="ECO:0000259" key="1">
    <source>
        <dbReference type="Pfam" id="PF13649"/>
    </source>
</evidence>
<dbReference type="PANTHER" id="PTHR44068">
    <property type="entry name" value="ZGC:194242"/>
    <property type="match status" value="1"/>
</dbReference>
<dbReference type="Gene3D" id="2.20.25.110">
    <property type="entry name" value="S-adenosyl-L-methionine-dependent methyltransferases"/>
    <property type="match status" value="1"/>
</dbReference>
<dbReference type="CDD" id="cd02440">
    <property type="entry name" value="AdoMet_MTases"/>
    <property type="match status" value="1"/>
</dbReference>
<dbReference type="EMBL" id="AP019376">
    <property type="protein sequence ID" value="BBH85806.1"/>
    <property type="molecule type" value="Genomic_DNA"/>
</dbReference>